<feature type="domain" description="Thiamine phosphate synthase/TenI" evidence="13">
    <location>
        <begin position="8"/>
        <end position="189"/>
    </location>
</feature>
<accession>A0A1W1HZN6</accession>
<gene>
    <name evidence="10 14" type="primary">thiE</name>
    <name evidence="14" type="ORF">NSJP_0048</name>
</gene>
<dbReference type="AlphaFoldDB" id="A0A1W1HZN6"/>
<comment type="catalytic activity">
    <reaction evidence="9 10 11">
        <text>2-[(2R,5Z)-2-carboxy-4-methylthiazol-5(2H)-ylidene]ethyl phosphate + 4-amino-2-methyl-5-(diphosphooxymethyl)pyrimidine + 2 H(+) = thiamine phosphate + CO2 + diphosphate</text>
        <dbReference type="Rhea" id="RHEA:47844"/>
        <dbReference type="ChEBI" id="CHEBI:15378"/>
        <dbReference type="ChEBI" id="CHEBI:16526"/>
        <dbReference type="ChEBI" id="CHEBI:33019"/>
        <dbReference type="ChEBI" id="CHEBI:37575"/>
        <dbReference type="ChEBI" id="CHEBI:57841"/>
        <dbReference type="ChEBI" id="CHEBI:62899"/>
        <dbReference type="EC" id="2.5.1.3"/>
    </reaction>
</comment>
<feature type="binding site" evidence="10">
    <location>
        <position position="71"/>
    </location>
    <ligand>
        <name>Mg(2+)</name>
        <dbReference type="ChEBI" id="CHEBI:18420"/>
    </ligand>
</feature>
<proteinExistence type="inferred from homology"/>
<dbReference type="GO" id="GO:0009228">
    <property type="term" value="P:thiamine biosynthetic process"/>
    <property type="evidence" value="ECO:0007669"/>
    <property type="project" value="UniProtKB-KW"/>
</dbReference>
<dbReference type="PANTHER" id="PTHR20857:SF15">
    <property type="entry name" value="THIAMINE-PHOSPHATE SYNTHASE"/>
    <property type="match status" value="1"/>
</dbReference>
<dbReference type="SUPFAM" id="SSF51391">
    <property type="entry name" value="Thiamin phosphate synthase"/>
    <property type="match status" value="1"/>
</dbReference>
<evidence type="ECO:0000256" key="12">
    <source>
        <dbReference type="RuleBase" id="RU004253"/>
    </source>
</evidence>
<comment type="similarity">
    <text evidence="10 11">Belongs to the thiamine-phosphate synthase family.</text>
</comment>
<dbReference type="Proteomes" id="UP000192042">
    <property type="component" value="Chromosome I"/>
</dbReference>
<evidence type="ECO:0000256" key="11">
    <source>
        <dbReference type="RuleBase" id="RU003826"/>
    </source>
</evidence>
<comment type="cofactor">
    <cofactor evidence="10">
        <name>Mg(2+)</name>
        <dbReference type="ChEBI" id="CHEBI:18420"/>
    </cofactor>
    <text evidence="10">Binds 1 Mg(2+) ion per subunit.</text>
</comment>
<protein>
    <recommendedName>
        <fullName evidence="10">Thiamine-phosphate synthase</fullName>
        <shortName evidence="10">TP synthase</shortName>
        <shortName evidence="10">TPS</shortName>
        <ecNumber evidence="10">2.5.1.3</ecNumber>
    </recommendedName>
    <alternativeName>
        <fullName evidence="10">Thiamine-phosphate pyrophosphorylase</fullName>
        <shortName evidence="10">TMP pyrophosphorylase</shortName>
        <shortName evidence="10">TMP-PPase</shortName>
    </alternativeName>
</protein>
<comment type="caution">
    <text evidence="10">Lacks conserved residue(s) required for the propagation of feature annotation.</text>
</comment>
<name>A0A1W1HZN6_9BACT</name>
<organism evidence="14 15">
    <name type="scientific">Nitrospira japonica</name>
    <dbReference type="NCBI Taxonomy" id="1325564"/>
    <lineage>
        <taxon>Bacteria</taxon>
        <taxon>Pseudomonadati</taxon>
        <taxon>Nitrospirota</taxon>
        <taxon>Nitrospiria</taxon>
        <taxon>Nitrospirales</taxon>
        <taxon>Nitrospiraceae</taxon>
        <taxon>Nitrospira</taxon>
    </lineage>
</organism>
<dbReference type="STRING" id="1325564.NSJP_0048"/>
<keyword evidence="15" id="KW-1185">Reference proteome</keyword>
<feature type="binding site" evidence="10">
    <location>
        <begin position="135"/>
        <end position="137"/>
    </location>
    <ligand>
        <name>2-[(2R,5Z)-2-carboxy-4-methylthiazol-5(2H)-ylidene]ethyl phosphate</name>
        <dbReference type="ChEBI" id="CHEBI:62899"/>
    </ligand>
</feature>
<keyword evidence="3 10" id="KW-0808">Transferase</keyword>
<keyword evidence="4 10" id="KW-0479">Metal-binding</keyword>
<feature type="binding site" evidence="10">
    <location>
        <position position="138"/>
    </location>
    <ligand>
        <name>4-amino-2-methyl-5-(diphosphooxymethyl)pyrimidine</name>
        <dbReference type="ChEBI" id="CHEBI:57841"/>
    </ligand>
</feature>
<feature type="binding site" evidence="10">
    <location>
        <position position="109"/>
    </location>
    <ligand>
        <name>4-amino-2-methyl-5-(diphosphooxymethyl)pyrimidine</name>
        <dbReference type="ChEBI" id="CHEBI:57841"/>
    </ligand>
</feature>
<evidence type="ECO:0000256" key="9">
    <source>
        <dbReference type="ARBA" id="ARBA00047883"/>
    </source>
</evidence>
<dbReference type="GO" id="GO:0004789">
    <property type="term" value="F:thiamine-phosphate diphosphorylase activity"/>
    <property type="evidence" value="ECO:0007669"/>
    <property type="project" value="UniProtKB-UniRule"/>
</dbReference>
<dbReference type="InterPro" id="IPR013785">
    <property type="entry name" value="Aldolase_TIM"/>
</dbReference>
<sequence>MPRFDSRLLLVTDRQQTGGRPLRSVVEQALRGGVTAVQVRERDLSTRALLALARELRALADPAGCRLLINDRVDLALATEHTGVHLRSDSLPVAVARRLVGPDRVVGVSAHSGEEVLRAESEGADYVVFGPIYATPSKVSFGPPLGLHELEKICARVRIPVLGIGGVTAERAREVRGAGAFGVAVIAAILSAPDVERAARELIDAASS</sequence>
<dbReference type="RefSeq" id="WP_080884946.1">
    <property type="nucleotide sequence ID" value="NZ_LT828648.1"/>
</dbReference>
<dbReference type="OrthoDB" id="9810880at2"/>
<dbReference type="Gene3D" id="3.20.20.70">
    <property type="entry name" value="Aldolase class I"/>
    <property type="match status" value="1"/>
</dbReference>
<feature type="binding site" evidence="10">
    <location>
        <position position="70"/>
    </location>
    <ligand>
        <name>4-amino-2-methyl-5-(diphosphooxymethyl)pyrimidine</name>
        <dbReference type="ChEBI" id="CHEBI:57841"/>
    </ligand>
</feature>
<evidence type="ECO:0000256" key="5">
    <source>
        <dbReference type="ARBA" id="ARBA00022842"/>
    </source>
</evidence>
<keyword evidence="6 10" id="KW-0784">Thiamine biosynthesis</keyword>
<dbReference type="InterPro" id="IPR022998">
    <property type="entry name" value="ThiamineP_synth_TenI"/>
</dbReference>
<dbReference type="InterPro" id="IPR036206">
    <property type="entry name" value="ThiamineP_synth_sf"/>
</dbReference>
<reference evidence="14 15" key="1">
    <citation type="submission" date="2017-03" db="EMBL/GenBank/DDBJ databases">
        <authorList>
            <person name="Afonso C.L."/>
            <person name="Miller P.J."/>
            <person name="Scott M.A."/>
            <person name="Spackman E."/>
            <person name="Goraichik I."/>
            <person name="Dimitrov K.M."/>
            <person name="Suarez D.L."/>
            <person name="Swayne D.E."/>
        </authorList>
    </citation>
    <scope>NUCLEOTIDE SEQUENCE [LARGE SCALE GENOMIC DNA]</scope>
    <source>
        <strain evidence="14">Genome sequencing of Nitrospira japonica strain NJ11</strain>
    </source>
</reference>
<comment type="catalytic activity">
    <reaction evidence="7 10 11">
        <text>4-methyl-5-(2-phosphooxyethyl)-thiazole + 4-amino-2-methyl-5-(diphosphooxymethyl)pyrimidine + H(+) = thiamine phosphate + diphosphate</text>
        <dbReference type="Rhea" id="RHEA:22328"/>
        <dbReference type="ChEBI" id="CHEBI:15378"/>
        <dbReference type="ChEBI" id="CHEBI:33019"/>
        <dbReference type="ChEBI" id="CHEBI:37575"/>
        <dbReference type="ChEBI" id="CHEBI:57841"/>
        <dbReference type="ChEBI" id="CHEBI:58296"/>
        <dbReference type="EC" id="2.5.1.3"/>
    </reaction>
</comment>
<dbReference type="Pfam" id="PF02581">
    <property type="entry name" value="TMP-TENI"/>
    <property type="match status" value="1"/>
</dbReference>
<evidence type="ECO:0000256" key="3">
    <source>
        <dbReference type="ARBA" id="ARBA00022679"/>
    </source>
</evidence>
<dbReference type="NCBIfam" id="TIGR00693">
    <property type="entry name" value="thiE"/>
    <property type="match status" value="1"/>
</dbReference>
<dbReference type="InterPro" id="IPR034291">
    <property type="entry name" value="TMP_synthase"/>
</dbReference>
<dbReference type="GO" id="GO:0005737">
    <property type="term" value="C:cytoplasm"/>
    <property type="evidence" value="ECO:0007669"/>
    <property type="project" value="TreeGrafter"/>
</dbReference>
<evidence type="ECO:0000256" key="8">
    <source>
        <dbReference type="ARBA" id="ARBA00047851"/>
    </source>
</evidence>
<dbReference type="EMBL" id="LT828648">
    <property type="protein sequence ID" value="SLM46220.1"/>
    <property type="molecule type" value="Genomic_DNA"/>
</dbReference>
<evidence type="ECO:0000259" key="13">
    <source>
        <dbReference type="Pfam" id="PF02581"/>
    </source>
</evidence>
<evidence type="ECO:0000256" key="6">
    <source>
        <dbReference type="ARBA" id="ARBA00022977"/>
    </source>
</evidence>
<evidence type="ECO:0000313" key="15">
    <source>
        <dbReference type="Proteomes" id="UP000192042"/>
    </source>
</evidence>
<dbReference type="PANTHER" id="PTHR20857">
    <property type="entry name" value="THIAMINE-PHOSPHATE PYROPHOSPHORYLASE"/>
    <property type="match status" value="1"/>
</dbReference>
<feature type="binding site" evidence="10">
    <location>
        <position position="166"/>
    </location>
    <ligand>
        <name>2-[(2R,5Z)-2-carboxy-4-methylthiazol-5(2H)-ylidene]ethyl phosphate</name>
        <dbReference type="ChEBI" id="CHEBI:62899"/>
    </ligand>
</feature>
<dbReference type="CDD" id="cd00564">
    <property type="entry name" value="TMP_TenI"/>
    <property type="match status" value="1"/>
</dbReference>
<evidence type="ECO:0000256" key="2">
    <source>
        <dbReference type="ARBA" id="ARBA00005165"/>
    </source>
</evidence>
<dbReference type="KEGG" id="nja:NSJP_0048"/>
<evidence type="ECO:0000256" key="10">
    <source>
        <dbReference type="HAMAP-Rule" id="MF_00097"/>
    </source>
</evidence>
<dbReference type="HAMAP" id="MF_00097">
    <property type="entry name" value="TMP_synthase"/>
    <property type="match status" value="1"/>
</dbReference>
<keyword evidence="5 10" id="KW-0460">Magnesium</keyword>
<comment type="function">
    <text evidence="1 10">Condenses 4-methyl-5-(beta-hydroxyethyl)thiazole monophosphate (THZ-P) and 2-methyl-4-amino-5-hydroxymethyl pyrimidine pyrophosphate (HMP-PP) to form thiamine monophosphate (TMP).</text>
</comment>
<dbReference type="UniPathway" id="UPA00060">
    <property type="reaction ID" value="UER00141"/>
</dbReference>
<evidence type="ECO:0000313" key="14">
    <source>
        <dbReference type="EMBL" id="SLM46220.1"/>
    </source>
</evidence>
<comment type="pathway">
    <text evidence="2 10 12">Cofactor biosynthesis; thiamine diphosphate biosynthesis; thiamine phosphate from 4-amino-2-methyl-5-diphosphomethylpyrimidine and 4-methyl-5-(2-phosphoethyl)-thiazole: step 1/1.</text>
</comment>
<dbReference type="GO" id="GO:0000287">
    <property type="term" value="F:magnesium ion binding"/>
    <property type="evidence" value="ECO:0007669"/>
    <property type="project" value="UniProtKB-UniRule"/>
</dbReference>
<comment type="catalytic activity">
    <reaction evidence="8 10 11">
        <text>2-(2-carboxy-4-methylthiazol-5-yl)ethyl phosphate + 4-amino-2-methyl-5-(diphosphooxymethyl)pyrimidine + 2 H(+) = thiamine phosphate + CO2 + diphosphate</text>
        <dbReference type="Rhea" id="RHEA:47848"/>
        <dbReference type="ChEBI" id="CHEBI:15378"/>
        <dbReference type="ChEBI" id="CHEBI:16526"/>
        <dbReference type="ChEBI" id="CHEBI:33019"/>
        <dbReference type="ChEBI" id="CHEBI:37575"/>
        <dbReference type="ChEBI" id="CHEBI:57841"/>
        <dbReference type="ChEBI" id="CHEBI:62890"/>
        <dbReference type="EC" id="2.5.1.3"/>
    </reaction>
</comment>
<dbReference type="FunFam" id="3.20.20.70:FF:000096">
    <property type="entry name" value="Thiamine-phosphate synthase"/>
    <property type="match status" value="1"/>
</dbReference>
<dbReference type="EC" id="2.5.1.3" evidence="10"/>
<dbReference type="GO" id="GO:0009229">
    <property type="term" value="P:thiamine diphosphate biosynthetic process"/>
    <property type="evidence" value="ECO:0007669"/>
    <property type="project" value="UniProtKB-UniRule"/>
</dbReference>
<evidence type="ECO:0000256" key="1">
    <source>
        <dbReference type="ARBA" id="ARBA00003814"/>
    </source>
</evidence>
<evidence type="ECO:0000256" key="7">
    <source>
        <dbReference type="ARBA" id="ARBA00047334"/>
    </source>
</evidence>
<evidence type="ECO:0000256" key="4">
    <source>
        <dbReference type="ARBA" id="ARBA00022723"/>
    </source>
</evidence>